<organism evidence="2 3">
    <name type="scientific">Plastoroseomonas hellenica</name>
    <dbReference type="NCBI Taxonomy" id="2687306"/>
    <lineage>
        <taxon>Bacteria</taxon>
        <taxon>Pseudomonadati</taxon>
        <taxon>Pseudomonadota</taxon>
        <taxon>Alphaproteobacteria</taxon>
        <taxon>Acetobacterales</taxon>
        <taxon>Acetobacteraceae</taxon>
        <taxon>Plastoroseomonas</taxon>
    </lineage>
</organism>
<keyword evidence="2" id="KW-0547">Nucleotide-binding</keyword>
<protein>
    <submittedName>
        <fullName evidence="2">ATP-binding protein</fullName>
    </submittedName>
</protein>
<dbReference type="SUPFAM" id="SSF55874">
    <property type="entry name" value="ATPase domain of HSP90 chaperone/DNA topoisomerase II/histidine kinase"/>
    <property type="match status" value="1"/>
</dbReference>
<dbReference type="RefSeq" id="WP_211855449.1">
    <property type="nucleotide sequence ID" value="NZ_JAAGBB010000039.1"/>
</dbReference>
<reference evidence="3" key="1">
    <citation type="journal article" date="2021" name="Syst. Appl. Microbiol.">
        <title>Roseomonas hellenica sp. nov., isolated from roots of wild-growing Alkanna tinctoria.</title>
        <authorList>
            <person name="Rat A."/>
            <person name="Naranjo H.D."/>
            <person name="Lebbe L."/>
            <person name="Cnockaert M."/>
            <person name="Krigas N."/>
            <person name="Grigoriadou K."/>
            <person name="Maloupa E."/>
            <person name="Willems A."/>
        </authorList>
    </citation>
    <scope>NUCLEOTIDE SEQUENCE [LARGE SCALE GENOMIC DNA]</scope>
    <source>
        <strain evidence="3">LMG 31523</strain>
    </source>
</reference>
<evidence type="ECO:0000313" key="2">
    <source>
        <dbReference type="EMBL" id="MBR0667670.1"/>
    </source>
</evidence>
<evidence type="ECO:0000313" key="3">
    <source>
        <dbReference type="Proteomes" id="UP001196870"/>
    </source>
</evidence>
<accession>A0ABS5F540</accession>
<name>A0ABS5F540_9PROT</name>
<keyword evidence="2" id="KW-0067">ATP-binding</keyword>
<proteinExistence type="predicted"/>
<dbReference type="InterPro" id="IPR003594">
    <property type="entry name" value="HATPase_dom"/>
</dbReference>
<dbReference type="Proteomes" id="UP001196870">
    <property type="component" value="Unassembled WGS sequence"/>
</dbReference>
<dbReference type="InterPro" id="IPR036890">
    <property type="entry name" value="HATPase_C_sf"/>
</dbReference>
<dbReference type="EMBL" id="JAAGBB010000039">
    <property type="protein sequence ID" value="MBR0667670.1"/>
    <property type="molecule type" value="Genomic_DNA"/>
</dbReference>
<dbReference type="GO" id="GO:0005524">
    <property type="term" value="F:ATP binding"/>
    <property type="evidence" value="ECO:0007669"/>
    <property type="project" value="UniProtKB-KW"/>
</dbReference>
<dbReference type="Gene3D" id="3.30.565.10">
    <property type="entry name" value="Histidine kinase-like ATPase, C-terminal domain"/>
    <property type="match status" value="1"/>
</dbReference>
<keyword evidence="3" id="KW-1185">Reference proteome</keyword>
<sequence>MAALRLLCGRDAAEVTQALDAIEAHLLDAGAAAPEAMQLRLVAEEIVTNIARCAWPEGDVRQFAVELATEARPDGLHVRMTTVDDGMPFDPTNQPPPDIDAGLDEREVGGLGMLLVREMTDGQHYAREGGQNRFSVERLFPRAA</sequence>
<feature type="domain" description="Histidine kinase/HSP90-like ATPase" evidence="1">
    <location>
        <begin position="11"/>
        <end position="132"/>
    </location>
</feature>
<evidence type="ECO:0000259" key="1">
    <source>
        <dbReference type="Pfam" id="PF13581"/>
    </source>
</evidence>
<comment type="caution">
    <text evidence="2">The sequence shown here is derived from an EMBL/GenBank/DDBJ whole genome shotgun (WGS) entry which is preliminary data.</text>
</comment>
<dbReference type="Pfam" id="PF13581">
    <property type="entry name" value="HATPase_c_2"/>
    <property type="match status" value="1"/>
</dbReference>
<dbReference type="CDD" id="cd16936">
    <property type="entry name" value="HATPase_RsbW-like"/>
    <property type="match status" value="1"/>
</dbReference>
<gene>
    <name evidence="2" type="ORF">GXW71_25165</name>
</gene>